<name>A0A1X7S563_ZYMT9</name>
<dbReference type="Gene3D" id="1.20.1280.50">
    <property type="match status" value="1"/>
</dbReference>
<sequence>MDDLSKLFAEALALEEGRASLPQECSALIRLPVELKSAILSRLSAAQIQRCRLVCHHLKALVDETTNHGTLLGPGTIRQTQRIESCMDKLLHFPVEGTTAFLNALINFCNHRGLHRECPSGRRFTEVIAFVSSWETESAGGIRIKKPLSNEDRENRLGYLNYARAIIDVHILHHVPQMIERQNHGILDFRSSLTQLSHRPGPGVQPSTDSACWALYTQLESTPGRIFANSPIFHTEAQGLPDWYLTPLDSHPIEDNREVMKRKHLPFTTAGEVARVFDLSSFEADGFAFCVKTKWAHGRLWEVLKGMKEALGPVEKLAILEDLFLF</sequence>
<evidence type="ECO:0000313" key="2">
    <source>
        <dbReference type="EMBL" id="SMQ54769.1"/>
    </source>
</evidence>
<gene>
    <name evidence="2" type="ORF">ZT3D7_G9924</name>
</gene>
<dbReference type="SUPFAM" id="SSF81383">
    <property type="entry name" value="F-box domain"/>
    <property type="match status" value="1"/>
</dbReference>
<dbReference type="Pfam" id="PF12937">
    <property type="entry name" value="F-box-like"/>
    <property type="match status" value="1"/>
</dbReference>
<dbReference type="SMART" id="SM00256">
    <property type="entry name" value="FBOX"/>
    <property type="match status" value="1"/>
</dbReference>
<dbReference type="PROSITE" id="PS50181">
    <property type="entry name" value="FBOX"/>
    <property type="match status" value="1"/>
</dbReference>
<accession>A0A1X7S563</accession>
<evidence type="ECO:0000313" key="3">
    <source>
        <dbReference type="Proteomes" id="UP000215127"/>
    </source>
</evidence>
<reference evidence="2 3" key="1">
    <citation type="submission" date="2016-06" db="EMBL/GenBank/DDBJ databases">
        <authorList>
            <person name="Kjaerup R.B."/>
            <person name="Dalgaard T.S."/>
            <person name="Juul-Madsen H.R."/>
        </authorList>
    </citation>
    <scope>NUCLEOTIDE SEQUENCE [LARGE SCALE GENOMIC DNA]</scope>
</reference>
<proteinExistence type="predicted"/>
<keyword evidence="3" id="KW-1185">Reference proteome</keyword>
<dbReference type="InterPro" id="IPR001810">
    <property type="entry name" value="F-box_dom"/>
</dbReference>
<dbReference type="CDD" id="cd09917">
    <property type="entry name" value="F-box_SF"/>
    <property type="match status" value="1"/>
</dbReference>
<dbReference type="EMBL" id="LT853701">
    <property type="protein sequence ID" value="SMQ54769.1"/>
    <property type="molecule type" value="Genomic_DNA"/>
</dbReference>
<feature type="domain" description="F-box" evidence="1">
    <location>
        <begin position="25"/>
        <end position="71"/>
    </location>
</feature>
<organism evidence="2 3">
    <name type="scientific">Zymoseptoria tritici (strain ST99CH_3D7)</name>
    <dbReference type="NCBI Taxonomy" id="1276538"/>
    <lineage>
        <taxon>Eukaryota</taxon>
        <taxon>Fungi</taxon>
        <taxon>Dikarya</taxon>
        <taxon>Ascomycota</taxon>
        <taxon>Pezizomycotina</taxon>
        <taxon>Dothideomycetes</taxon>
        <taxon>Dothideomycetidae</taxon>
        <taxon>Mycosphaerellales</taxon>
        <taxon>Mycosphaerellaceae</taxon>
        <taxon>Zymoseptoria</taxon>
    </lineage>
</organism>
<dbReference type="InterPro" id="IPR036047">
    <property type="entry name" value="F-box-like_dom_sf"/>
</dbReference>
<evidence type="ECO:0000259" key="1">
    <source>
        <dbReference type="PROSITE" id="PS50181"/>
    </source>
</evidence>
<dbReference type="Proteomes" id="UP000215127">
    <property type="component" value="Chromosome 10"/>
</dbReference>
<protein>
    <recommendedName>
        <fullName evidence="1">F-box domain-containing protein</fullName>
    </recommendedName>
</protein>
<dbReference type="AlphaFoldDB" id="A0A1X7S563"/>